<dbReference type="InterPro" id="IPR050433">
    <property type="entry name" value="Myc_transcription_factors"/>
</dbReference>
<dbReference type="SUPFAM" id="SSF47459">
    <property type="entry name" value="HLH, helix-loop-helix DNA-binding domain"/>
    <property type="match status" value="1"/>
</dbReference>
<accession>A0ABN8R5X6</accession>
<keyword evidence="3" id="KW-1185">Reference proteome</keyword>
<evidence type="ECO:0000259" key="1">
    <source>
        <dbReference type="PROSITE" id="PS50888"/>
    </source>
</evidence>
<organism evidence="2 3">
    <name type="scientific">Porites evermanni</name>
    <dbReference type="NCBI Taxonomy" id="104178"/>
    <lineage>
        <taxon>Eukaryota</taxon>
        <taxon>Metazoa</taxon>
        <taxon>Cnidaria</taxon>
        <taxon>Anthozoa</taxon>
        <taxon>Hexacorallia</taxon>
        <taxon>Scleractinia</taxon>
        <taxon>Fungiina</taxon>
        <taxon>Poritidae</taxon>
        <taxon>Porites</taxon>
    </lineage>
</organism>
<dbReference type="InterPro" id="IPR011598">
    <property type="entry name" value="bHLH_dom"/>
</dbReference>
<evidence type="ECO:0000313" key="3">
    <source>
        <dbReference type="Proteomes" id="UP001159427"/>
    </source>
</evidence>
<dbReference type="PANTHER" id="PTHR45851">
    <property type="entry name" value="MYC PROTO-ONCOGENE"/>
    <property type="match status" value="1"/>
</dbReference>
<name>A0ABN8R5X6_9CNID</name>
<feature type="domain" description="BHLH" evidence="1">
    <location>
        <begin position="488"/>
        <end position="540"/>
    </location>
</feature>
<dbReference type="PROSITE" id="PS50888">
    <property type="entry name" value="BHLH"/>
    <property type="match status" value="1"/>
</dbReference>
<proteinExistence type="predicted"/>
<gene>
    <name evidence="2" type="ORF">PEVE_00009709</name>
</gene>
<dbReference type="EMBL" id="CALNXI010001679">
    <property type="protein sequence ID" value="CAH3174782.1"/>
    <property type="molecule type" value="Genomic_DNA"/>
</dbReference>
<protein>
    <recommendedName>
        <fullName evidence="1">BHLH domain-containing protein</fullName>
    </recommendedName>
</protein>
<comment type="caution">
    <text evidence="2">The sequence shown here is derived from an EMBL/GenBank/DDBJ whole genome shotgun (WGS) entry which is preliminary data.</text>
</comment>
<dbReference type="CDD" id="cd11400">
    <property type="entry name" value="bHLHzip_Myc"/>
    <property type="match status" value="1"/>
</dbReference>
<dbReference type="Gene3D" id="4.10.280.10">
    <property type="entry name" value="Helix-loop-helix DNA-binding domain"/>
    <property type="match status" value="1"/>
</dbReference>
<dbReference type="Pfam" id="PF00010">
    <property type="entry name" value="HLH"/>
    <property type="match status" value="1"/>
</dbReference>
<dbReference type="SMART" id="SM00353">
    <property type="entry name" value="HLH"/>
    <property type="match status" value="1"/>
</dbReference>
<dbReference type="InterPro" id="IPR036638">
    <property type="entry name" value="HLH_DNA-bd_sf"/>
</dbReference>
<sequence>MNSTKANEIFQFQEQHSVECSNHPDKTSLKEKSIIGTFQSETSCLPYGRNFLEASAGNVYEDSKEASSFGGSFGHANTDSIFWGGKFGTHCSDDTQVVPDFDDLLEKIRSDINRTGVSRESLVVETECCSGRVHFDSSGRSKIRKSERDELEIYFPCVLTPLPVDRLYSTLADDATVFKFPVSSIENFANDKSKQYLSSEHDLNADEIRHSLDSFANVSVLSFSEGSETKFVKSDVASTEARISTGRNGHDFIEEQQQFLDTGQTCISEQQILPLSTMTIGNKLKFQNSITSGSCPEEIHVGIPPLDQNTQSSGKQCESPWQRSQTIHDPLLQSSNTSTSAEYLELSQSVKVNTDPSLNVFPMNNWGNCVNFDTPAKNPSFTKDEFVEGGEASVECSRGEASVECSRLGFLAPPPISPRIDNASMNLCDNKAGQEEESSLCGNFAVTKTGTNYEDSDETFSIKFANKRSKNRNAKPIGNERGTSYSCSSRGFHNNLEKQRRINMKARFQNLKMALPELSDNQRASKIAILRKALECIGMLEKESVKLEHIKRTEKLKNIELLNKLQKITSGQC</sequence>
<evidence type="ECO:0000313" key="2">
    <source>
        <dbReference type="EMBL" id="CAH3174782.1"/>
    </source>
</evidence>
<reference evidence="2 3" key="1">
    <citation type="submission" date="2022-05" db="EMBL/GenBank/DDBJ databases">
        <authorList>
            <consortium name="Genoscope - CEA"/>
            <person name="William W."/>
        </authorList>
    </citation>
    <scope>NUCLEOTIDE SEQUENCE [LARGE SCALE GENOMIC DNA]</scope>
</reference>
<dbReference type="Proteomes" id="UP001159427">
    <property type="component" value="Unassembled WGS sequence"/>
</dbReference>